<keyword evidence="7 8" id="KW-0472">Membrane</keyword>
<feature type="transmembrane region" description="Helical" evidence="8">
    <location>
        <begin position="134"/>
        <end position="155"/>
    </location>
</feature>
<evidence type="ECO:0000256" key="4">
    <source>
        <dbReference type="ARBA" id="ARBA00022741"/>
    </source>
</evidence>
<dbReference type="EC" id="3.6.3.-" evidence="11"/>
<dbReference type="SUPFAM" id="SSF90123">
    <property type="entry name" value="ABC transporter transmembrane region"/>
    <property type="match status" value="1"/>
</dbReference>
<dbReference type="GO" id="GO:0015421">
    <property type="term" value="F:ABC-type oligopeptide transporter activity"/>
    <property type="evidence" value="ECO:0007669"/>
    <property type="project" value="TreeGrafter"/>
</dbReference>
<dbReference type="Proteomes" id="UP000254777">
    <property type="component" value="Unassembled WGS sequence"/>
</dbReference>
<accession>A0A379DBP6</accession>
<dbReference type="EMBL" id="UGTH01000001">
    <property type="protein sequence ID" value="SUB75374.1"/>
    <property type="molecule type" value="Genomic_DNA"/>
</dbReference>
<gene>
    <name evidence="11" type="ORF">NCTC11088_01167</name>
</gene>
<dbReference type="Pfam" id="PF00664">
    <property type="entry name" value="ABC_membrane"/>
    <property type="match status" value="1"/>
</dbReference>
<feature type="transmembrane region" description="Helical" evidence="8">
    <location>
        <begin position="161"/>
        <end position="181"/>
    </location>
</feature>
<keyword evidence="2" id="KW-0813">Transport</keyword>
<protein>
    <submittedName>
        <fullName evidence="11">Multidrug export ATP-binding/permease protein SAV1866</fullName>
        <ecNumber evidence="11">3.6.3.-</ecNumber>
    </submittedName>
</protein>
<proteinExistence type="predicted"/>
<evidence type="ECO:0000256" key="2">
    <source>
        <dbReference type="ARBA" id="ARBA00022448"/>
    </source>
</evidence>
<dbReference type="InterPro" id="IPR027417">
    <property type="entry name" value="P-loop_NTPase"/>
</dbReference>
<dbReference type="PANTHER" id="PTHR43394">
    <property type="entry name" value="ATP-DEPENDENT PERMEASE MDL1, MITOCHONDRIAL"/>
    <property type="match status" value="1"/>
</dbReference>
<dbReference type="SMART" id="SM00382">
    <property type="entry name" value="AAA"/>
    <property type="match status" value="1"/>
</dbReference>
<feature type="transmembrane region" description="Helical" evidence="8">
    <location>
        <begin position="20"/>
        <end position="42"/>
    </location>
</feature>
<sequence>MERLDEKNISIFSLLKYEKIKIFIGVLLGIFSGVLSFTPYVILYQMILSLIGKTLNIHTVLMWSLVMVISTILQNILMSATMICTHVAAYNIMHRLKMEALEYLSKVNLGFFNNKSTGELKAALFDDIEKLEVFIAHNLVEIIQAIVIPVIAIVLMFNINLWMTLVMIIPVIVGVFLPTFMMRKYPDLTMKYTNTFSEVMGVTNEYVNCMSIIKMFGLTADKFVGLSKSSKKYTECLKDMAKCSCYPLAFTIVILDSGVLFTLPIGGYLYLNKLISSQELLVFMLLTMCFYRTFFNLFNIAMGRIELNSGLVNIKKLFSAPVEKNSEKRVKSESLEIEFENVNFGYDENNFVLKNISMKIEPKSFTAFVGESGAGKTTAATLIGRYWNIDSGEIRISGIPINELSTDSLMASISFVFQDVFIMEDTLFENIRMGLNVNEEEVYYAAQNAQIHDFISGLPDGYKTKIGDKGFKLSGGQKQRISIARAILKDAPIIIFDEATSYSDIENEHKIQIALGNLLKNKTVIMIAHRLHTIKKADKIVVFEKGKIVEQGTHNELIDLGGHYADMWNIYIQNYVE</sequence>
<feature type="domain" description="ABC transmembrane type-1" evidence="10">
    <location>
        <begin position="23"/>
        <end position="288"/>
    </location>
</feature>
<evidence type="ECO:0000256" key="5">
    <source>
        <dbReference type="ARBA" id="ARBA00022840"/>
    </source>
</evidence>
<organism evidence="11 12">
    <name type="scientific">Peptoniphilus indolicus</name>
    <dbReference type="NCBI Taxonomy" id="33030"/>
    <lineage>
        <taxon>Bacteria</taxon>
        <taxon>Bacillati</taxon>
        <taxon>Bacillota</taxon>
        <taxon>Tissierellia</taxon>
        <taxon>Tissierellales</taxon>
        <taxon>Peptoniphilaceae</taxon>
        <taxon>Peptoniphilus</taxon>
    </lineage>
</organism>
<dbReference type="Pfam" id="PF00005">
    <property type="entry name" value="ABC_tran"/>
    <property type="match status" value="1"/>
</dbReference>
<keyword evidence="4" id="KW-0547">Nucleotide-binding</keyword>
<evidence type="ECO:0000259" key="10">
    <source>
        <dbReference type="PROSITE" id="PS50929"/>
    </source>
</evidence>
<evidence type="ECO:0000256" key="6">
    <source>
        <dbReference type="ARBA" id="ARBA00022989"/>
    </source>
</evidence>
<dbReference type="GO" id="GO:0005886">
    <property type="term" value="C:plasma membrane"/>
    <property type="evidence" value="ECO:0007669"/>
    <property type="project" value="UniProtKB-SubCell"/>
</dbReference>
<evidence type="ECO:0000313" key="11">
    <source>
        <dbReference type="EMBL" id="SUB75374.1"/>
    </source>
</evidence>
<evidence type="ECO:0000313" key="12">
    <source>
        <dbReference type="Proteomes" id="UP000254777"/>
    </source>
</evidence>
<feature type="transmembrane region" description="Helical" evidence="8">
    <location>
        <begin position="281"/>
        <end position="301"/>
    </location>
</feature>
<comment type="subcellular location">
    <subcellularLocation>
        <location evidence="1">Cell membrane</location>
        <topology evidence="1">Multi-pass membrane protein</topology>
    </subcellularLocation>
</comment>
<evidence type="ECO:0000256" key="7">
    <source>
        <dbReference type="ARBA" id="ARBA00023136"/>
    </source>
</evidence>
<dbReference type="Gene3D" id="3.40.50.300">
    <property type="entry name" value="P-loop containing nucleotide triphosphate hydrolases"/>
    <property type="match status" value="1"/>
</dbReference>
<feature type="transmembrane region" description="Helical" evidence="8">
    <location>
        <begin position="62"/>
        <end position="89"/>
    </location>
</feature>
<dbReference type="GO" id="GO:0016887">
    <property type="term" value="F:ATP hydrolysis activity"/>
    <property type="evidence" value="ECO:0007669"/>
    <property type="project" value="InterPro"/>
</dbReference>
<keyword evidence="6 8" id="KW-1133">Transmembrane helix</keyword>
<evidence type="ECO:0000256" key="8">
    <source>
        <dbReference type="SAM" id="Phobius"/>
    </source>
</evidence>
<dbReference type="InterPro" id="IPR036640">
    <property type="entry name" value="ABC1_TM_sf"/>
</dbReference>
<dbReference type="InterPro" id="IPR011527">
    <property type="entry name" value="ABC1_TM_dom"/>
</dbReference>
<dbReference type="PROSITE" id="PS00211">
    <property type="entry name" value="ABC_TRANSPORTER_1"/>
    <property type="match status" value="1"/>
</dbReference>
<keyword evidence="3 8" id="KW-0812">Transmembrane</keyword>
<dbReference type="PROSITE" id="PS50929">
    <property type="entry name" value="ABC_TM1F"/>
    <property type="match status" value="1"/>
</dbReference>
<dbReference type="CDD" id="cd07346">
    <property type="entry name" value="ABC_6TM_exporters"/>
    <property type="match status" value="1"/>
</dbReference>
<dbReference type="Gene3D" id="1.20.1560.10">
    <property type="entry name" value="ABC transporter type 1, transmembrane domain"/>
    <property type="match status" value="1"/>
</dbReference>
<dbReference type="SUPFAM" id="SSF52540">
    <property type="entry name" value="P-loop containing nucleoside triphosphate hydrolases"/>
    <property type="match status" value="1"/>
</dbReference>
<dbReference type="PANTHER" id="PTHR43394:SF1">
    <property type="entry name" value="ATP-BINDING CASSETTE SUB-FAMILY B MEMBER 10, MITOCHONDRIAL"/>
    <property type="match status" value="1"/>
</dbReference>
<feature type="transmembrane region" description="Helical" evidence="8">
    <location>
        <begin position="248"/>
        <end position="269"/>
    </location>
</feature>
<dbReference type="RefSeq" id="WP_004820034.1">
    <property type="nucleotide sequence ID" value="NZ_UGTH01000001.1"/>
</dbReference>
<dbReference type="GO" id="GO:0005524">
    <property type="term" value="F:ATP binding"/>
    <property type="evidence" value="ECO:0007669"/>
    <property type="project" value="UniProtKB-KW"/>
</dbReference>
<evidence type="ECO:0000256" key="1">
    <source>
        <dbReference type="ARBA" id="ARBA00004651"/>
    </source>
</evidence>
<evidence type="ECO:0000256" key="3">
    <source>
        <dbReference type="ARBA" id="ARBA00022692"/>
    </source>
</evidence>
<dbReference type="FunFam" id="3.40.50.300:FF:000287">
    <property type="entry name" value="Multidrug ABC transporter ATP-binding protein"/>
    <property type="match status" value="1"/>
</dbReference>
<name>A0A379DBP6_9FIRM</name>
<feature type="domain" description="ABC transporter" evidence="9">
    <location>
        <begin position="337"/>
        <end position="570"/>
    </location>
</feature>
<dbReference type="InterPro" id="IPR017871">
    <property type="entry name" value="ABC_transporter-like_CS"/>
</dbReference>
<reference evidence="11 12" key="1">
    <citation type="submission" date="2018-06" db="EMBL/GenBank/DDBJ databases">
        <authorList>
            <consortium name="Pathogen Informatics"/>
            <person name="Doyle S."/>
        </authorList>
    </citation>
    <scope>NUCLEOTIDE SEQUENCE [LARGE SCALE GENOMIC DNA]</scope>
    <source>
        <strain evidence="11 12">NCTC11088</strain>
    </source>
</reference>
<dbReference type="PROSITE" id="PS50893">
    <property type="entry name" value="ABC_TRANSPORTER_2"/>
    <property type="match status" value="1"/>
</dbReference>
<evidence type="ECO:0000259" key="9">
    <source>
        <dbReference type="PROSITE" id="PS50893"/>
    </source>
</evidence>
<keyword evidence="5 11" id="KW-0067">ATP-binding</keyword>
<dbReference type="InterPro" id="IPR003593">
    <property type="entry name" value="AAA+_ATPase"/>
</dbReference>
<keyword evidence="11" id="KW-0378">Hydrolase</keyword>
<dbReference type="InterPro" id="IPR039421">
    <property type="entry name" value="Type_1_exporter"/>
</dbReference>
<dbReference type="InterPro" id="IPR003439">
    <property type="entry name" value="ABC_transporter-like_ATP-bd"/>
</dbReference>
<dbReference type="AlphaFoldDB" id="A0A379DBP6"/>